<dbReference type="InterPro" id="IPR027417">
    <property type="entry name" value="P-loop_NTPase"/>
</dbReference>
<dbReference type="EMBL" id="FRCA01000003">
    <property type="protein sequence ID" value="SHL84712.1"/>
    <property type="molecule type" value="Genomic_DNA"/>
</dbReference>
<comment type="subcellular location">
    <subcellularLocation>
        <location evidence="9">Cytoplasm</location>
    </subcellularLocation>
</comment>
<dbReference type="Pfam" id="PF13718">
    <property type="entry name" value="GNAT_acetyltr_2"/>
    <property type="match status" value="2"/>
</dbReference>
<comment type="function">
    <text evidence="9">Catalyzes the formation of N(4)-acetylcytidine (ac(4)C) at the wobble position of tRNA(Met), by using acetyl-CoA as an acetyl donor and ATP (or GTP).</text>
</comment>
<dbReference type="GO" id="GO:0051392">
    <property type="term" value="F:tRNA cytidine N4-acetyltransferase activity"/>
    <property type="evidence" value="ECO:0007669"/>
    <property type="project" value="UniProtKB-UniRule"/>
</dbReference>
<keyword evidence="14" id="KW-1185">Reference proteome</keyword>
<dbReference type="EC" id="2.3.1.193" evidence="9"/>
<comment type="catalytic activity">
    <reaction evidence="9">
        <text>cytidine(34) in elongator tRNA(Met) + acetyl-CoA + ATP + H2O = N(4)-acetylcytidine(34) in elongator tRNA(Met) + ADP + phosphate + CoA + H(+)</text>
        <dbReference type="Rhea" id="RHEA:43788"/>
        <dbReference type="Rhea" id="RHEA-COMP:10693"/>
        <dbReference type="Rhea" id="RHEA-COMP:10694"/>
        <dbReference type="ChEBI" id="CHEBI:15377"/>
        <dbReference type="ChEBI" id="CHEBI:15378"/>
        <dbReference type="ChEBI" id="CHEBI:30616"/>
        <dbReference type="ChEBI" id="CHEBI:43474"/>
        <dbReference type="ChEBI" id="CHEBI:57287"/>
        <dbReference type="ChEBI" id="CHEBI:57288"/>
        <dbReference type="ChEBI" id="CHEBI:74900"/>
        <dbReference type="ChEBI" id="CHEBI:82748"/>
        <dbReference type="ChEBI" id="CHEBI:456216"/>
        <dbReference type="EC" id="2.3.1.193"/>
    </reaction>
</comment>
<accession>A0A1M7DZ03</accession>
<dbReference type="SUPFAM" id="SSF55729">
    <property type="entry name" value="Acyl-CoA N-acyltransferases (Nat)"/>
    <property type="match status" value="1"/>
</dbReference>
<organism evidence="12 13">
    <name type="scientific">Halomonas cupida</name>
    <dbReference type="NCBI Taxonomy" id="44933"/>
    <lineage>
        <taxon>Bacteria</taxon>
        <taxon>Pseudomonadati</taxon>
        <taxon>Pseudomonadota</taxon>
        <taxon>Gammaproteobacteria</taxon>
        <taxon>Oceanospirillales</taxon>
        <taxon>Halomonadaceae</taxon>
        <taxon>Halomonas</taxon>
    </lineage>
</organism>
<dbReference type="GO" id="GO:0000049">
    <property type="term" value="F:tRNA binding"/>
    <property type="evidence" value="ECO:0007669"/>
    <property type="project" value="UniProtKB-UniRule"/>
</dbReference>
<dbReference type="InterPro" id="IPR007807">
    <property type="entry name" value="TcmA/NAT10_helicase"/>
</dbReference>
<dbReference type="Gene3D" id="1.20.120.890">
    <property type="entry name" value="tRNA(Met) cytidine acetyltransferase, tail domain"/>
    <property type="match status" value="1"/>
</dbReference>
<dbReference type="GO" id="GO:0005524">
    <property type="term" value="F:ATP binding"/>
    <property type="evidence" value="ECO:0007669"/>
    <property type="project" value="UniProtKB-UniRule"/>
</dbReference>
<reference evidence="12 13" key="1">
    <citation type="submission" date="2016-11" db="EMBL/GenBank/DDBJ databases">
        <authorList>
            <person name="Jaros S."/>
            <person name="Januszkiewicz K."/>
            <person name="Wedrychowicz H."/>
        </authorList>
    </citation>
    <scope>NUCLEOTIDE SEQUENCE [LARGE SCALE GENOMIC DNA]</scope>
    <source>
        <strain evidence="12 13">DSM 4740</strain>
    </source>
</reference>
<evidence type="ECO:0000256" key="5">
    <source>
        <dbReference type="ARBA" id="ARBA00022741"/>
    </source>
</evidence>
<dbReference type="EMBL" id="BJXU01000031">
    <property type="protein sequence ID" value="GEN22917.1"/>
    <property type="molecule type" value="Genomic_DNA"/>
</dbReference>
<dbReference type="PANTHER" id="PTHR10925">
    <property type="entry name" value="N-ACETYLTRANSFERASE 10"/>
    <property type="match status" value="1"/>
</dbReference>
<evidence type="ECO:0000313" key="13">
    <source>
        <dbReference type="Proteomes" id="UP000184123"/>
    </source>
</evidence>
<dbReference type="Proteomes" id="UP000184123">
    <property type="component" value="Unassembled WGS sequence"/>
</dbReference>
<evidence type="ECO:0000256" key="3">
    <source>
        <dbReference type="ARBA" id="ARBA00022679"/>
    </source>
</evidence>
<dbReference type="InterPro" id="IPR024914">
    <property type="entry name" value="tRNA_acetyltr_TmcA"/>
</dbReference>
<keyword evidence="8 9" id="KW-0012">Acyltransferase</keyword>
<dbReference type="GO" id="GO:0002101">
    <property type="term" value="P:tRNA wobble cytosine modification"/>
    <property type="evidence" value="ECO:0007669"/>
    <property type="project" value="UniProtKB-UniRule"/>
</dbReference>
<dbReference type="PANTHER" id="PTHR10925:SF5">
    <property type="entry name" value="RNA CYTIDINE ACETYLTRANSFERASE"/>
    <property type="match status" value="1"/>
</dbReference>
<feature type="binding site" evidence="9">
    <location>
        <position position="594"/>
    </location>
    <ligand>
        <name>acetyl-CoA</name>
        <dbReference type="ChEBI" id="CHEBI:57288"/>
    </ligand>
</feature>
<evidence type="ECO:0000256" key="1">
    <source>
        <dbReference type="ARBA" id="ARBA00022490"/>
    </source>
</evidence>
<keyword evidence="4 9" id="KW-0819">tRNA processing</keyword>
<keyword evidence="6 9" id="KW-0067">ATP-binding</keyword>
<dbReference type="InterPro" id="IPR013562">
    <property type="entry name" value="TmcA/NAT10_N"/>
</dbReference>
<dbReference type="InterPro" id="IPR016181">
    <property type="entry name" value="Acyl_CoA_acyltransferase"/>
</dbReference>
<comment type="similarity">
    <text evidence="9">Belongs to the TmcA family.</text>
</comment>
<gene>
    <name evidence="9 11" type="primary">tmcA</name>
    <name evidence="11" type="ORF">HCU01_08660</name>
    <name evidence="12" type="ORF">SAMN05660971_01543</name>
</gene>
<dbReference type="Gene3D" id="3.40.630.30">
    <property type="match status" value="1"/>
</dbReference>
<keyword evidence="7 9" id="KW-0694">RNA-binding</keyword>
<feature type="binding site" evidence="9">
    <location>
        <begin position="554"/>
        <end position="556"/>
    </location>
    <ligand>
        <name>acetyl-CoA</name>
        <dbReference type="ChEBI" id="CHEBI:57288"/>
    </ligand>
</feature>
<keyword evidence="1 9" id="KW-0963">Cytoplasm</keyword>
<keyword evidence="2 9" id="KW-0820">tRNA-binding</keyword>
<evidence type="ECO:0000313" key="11">
    <source>
        <dbReference type="EMBL" id="GEN22917.1"/>
    </source>
</evidence>
<name>A0A1M7DZ03_9GAMM</name>
<evidence type="ECO:0000256" key="2">
    <source>
        <dbReference type="ARBA" id="ARBA00022555"/>
    </source>
</evidence>
<dbReference type="Pfam" id="PF05127">
    <property type="entry name" value="NAT10_TcmA_helicase"/>
    <property type="match status" value="1"/>
</dbReference>
<dbReference type="CDD" id="cd04301">
    <property type="entry name" value="NAT_SF"/>
    <property type="match status" value="1"/>
</dbReference>
<feature type="binding site" evidence="9">
    <location>
        <position position="412"/>
    </location>
    <ligand>
        <name>ATP</name>
        <dbReference type="ChEBI" id="CHEBI:30616"/>
    </ligand>
</feature>
<reference evidence="11 14" key="2">
    <citation type="submission" date="2019-07" db="EMBL/GenBank/DDBJ databases">
        <title>Whole genome shotgun sequence of Halomonas cupida NBRC 102219.</title>
        <authorList>
            <person name="Hosoyama A."/>
            <person name="Uohara A."/>
            <person name="Ohji S."/>
            <person name="Ichikawa N."/>
        </authorList>
    </citation>
    <scope>NUCLEOTIDE SEQUENCE [LARGE SCALE GENOMIC DNA]</scope>
    <source>
        <strain evidence="11 14">NBRC 102219</strain>
    </source>
</reference>
<dbReference type="InterPro" id="IPR000182">
    <property type="entry name" value="GNAT_dom"/>
</dbReference>
<feature type="domain" description="N-acetyltransferase" evidence="10">
    <location>
        <begin position="449"/>
        <end position="628"/>
    </location>
</feature>
<dbReference type="GO" id="GO:0005737">
    <property type="term" value="C:cytoplasm"/>
    <property type="evidence" value="ECO:0007669"/>
    <property type="project" value="UniProtKB-SubCell"/>
</dbReference>
<protein>
    <recommendedName>
        <fullName evidence="9">tRNA(Met) cytidine acetyltransferase TmcA</fullName>
        <ecNumber evidence="9">2.3.1.193</ecNumber>
    </recommendedName>
</protein>
<sequence>MTAPTPSRAMAQLEAWRHRLAASRWRGMLWVSGDAASTLNAARCLLASRRWRSPLFVGEQDIGEQVACKQEGGEQDIGQSTVIAELGASGSTVTQLSRAKARTRLGTEHELVIYNAVGQGEGLDPDALGAVAGTVMAGGLLVLLTADDGGLSPDADYRRLAAHPWRSDQLSSHYLARCHRLLVSLEGVARWRLADRVLEVPPLDIPSLDLPESSMGAASPQDGECLSQDQAEAVARLVQLRRRRPLVLTADRGRGKSAALGIACARILARAEQRGERVEVLLTAPRPAAVATVFEHFSRLSPGARPSPRALHSAKCMEVPGGVLRFVAPDALSAMITEGEAGGAGSVLLVDEAAAIPAALLGEWLAAFPRIAFATTEHGYEGSGRGFALRFRRRLDELTPQWQGVRLETPVRWAAGDPLEVVISRLLLLDADAVEVAPWQDGQISLVEPAGLAADESTLRAIFGLLIQAHYRTTPTDLRALLDAPSGAVMTLGSPTAPAGVVVWSDEGGFDTALADQVALGQRRPRGHLLAQSLAVHAGERGALEARVRRVTRIAVHPDGRRQGAGAQLLGAAFHRAQEEGTDLLGASFGGDAELLAFWRSQGYRVVRLGLTRETATGEHALMVLKACSEQGERLLERLEVRFQRLLPRLLAFELNDLAPQMVHALLVATAREATLDDADHRDAEDIVGGYRDLALMRPAIQQLIQVAAGAEQLMEEDAWLAAWAFQGRSDSQLAHALGLNGRTRVKQWLRDRVGRVLASAVDLSMGNGRG</sequence>
<comment type="caution">
    <text evidence="9">Lacks conserved residue(s) required for the propagation of feature annotation.</text>
</comment>
<evidence type="ECO:0000256" key="7">
    <source>
        <dbReference type="ARBA" id="ARBA00022884"/>
    </source>
</evidence>
<dbReference type="GO" id="GO:1904812">
    <property type="term" value="P:rRNA acetylation involved in maturation of SSU-rRNA"/>
    <property type="evidence" value="ECO:0007669"/>
    <property type="project" value="TreeGrafter"/>
</dbReference>
<dbReference type="STRING" id="44933.SAMN05660971_01543"/>
<evidence type="ECO:0000256" key="4">
    <source>
        <dbReference type="ARBA" id="ARBA00022694"/>
    </source>
</evidence>
<dbReference type="Proteomes" id="UP000321726">
    <property type="component" value="Unassembled WGS sequence"/>
</dbReference>
<evidence type="ECO:0000256" key="9">
    <source>
        <dbReference type="HAMAP-Rule" id="MF_01886"/>
    </source>
</evidence>
<dbReference type="Gene3D" id="3.40.50.300">
    <property type="entry name" value="P-loop containing nucleotide triphosphate hydrolases"/>
    <property type="match status" value="1"/>
</dbReference>
<proteinExistence type="inferred from homology"/>
<dbReference type="PROSITE" id="PS51186">
    <property type="entry name" value="GNAT"/>
    <property type="match status" value="1"/>
</dbReference>
<dbReference type="OrthoDB" id="5578851at2"/>
<dbReference type="Gene3D" id="3.40.50.11040">
    <property type="match status" value="1"/>
</dbReference>
<evidence type="ECO:0000256" key="6">
    <source>
        <dbReference type="ARBA" id="ARBA00022840"/>
    </source>
</evidence>
<dbReference type="InterPro" id="IPR038321">
    <property type="entry name" value="TmcA_C_sf"/>
</dbReference>
<evidence type="ECO:0000313" key="12">
    <source>
        <dbReference type="EMBL" id="SHL84712.1"/>
    </source>
</evidence>
<dbReference type="HAMAP" id="MF_01886">
    <property type="entry name" value="tRNA_acetyltr_TmcA"/>
    <property type="match status" value="1"/>
</dbReference>
<dbReference type="AlphaFoldDB" id="A0A1M7DZ03"/>
<keyword evidence="5 9" id="KW-0547">Nucleotide-binding</keyword>
<dbReference type="GO" id="GO:0051391">
    <property type="term" value="P:tRNA acetylation"/>
    <property type="evidence" value="ECO:0007669"/>
    <property type="project" value="UniProtKB-UniRule"/>
</dbReference>
<evidence type="ECO:0000259" key="10">
    <source>
        <dbReference type="PROSITE" id="PS51186"/>
    </source>
</evidence>
<feature type="binding site" evidence="9">
    <location>
        <position position="230"/>
    </location>
    <ligand>
        <name>ATP</name>
        <dbReference type="ChEBI" id="CHEBI:30616"/>
    </ligand>
</feature>
<dbReference type="SUPFAM" id="SSF52540">
    <property type="entry name" value="P-loop containing nucleoside triphosphate hydrolases"/>
    <property type="match status" value="1"/>
</dbReference>
<dbReference type="GO" id="GO:1990883">
    <property type="term" value="F:18S rRNA cytidine N-acetyltransferase activity"/>
    <property type="evidence" value="ECO:0007669"/>
    <property type="project" value="TreeGrafter"/>
</dbReference>
<evidence type="ECO:0000256" key="8">
    <source>
        <dbReference type="ARBA" id="ARBA00023315"/>
    </source>
</evidence>
<dbReference type="Pfam" id="PF08351">
    <property type="entry name" value="TmcA_N"/>
    <property type="match status" value="1"/>
</dbReference>
<keyword evidence="3 9" id="KW-0808">Transferase</keyword>
<evidence type="ECO:0000313" key="14">
    <source>
        <dbReference type="Proteomes" id="UP000321726"/>
    </source>
</evidence>
<dbReference type="InterPro" id="IPR032672">
    <property type="entry name" value="TmcA/NAT10/Kre33"/>
</dbReference>